<proteinExistence type="predicted"/>
<dbReference type="AlphaFoldDB" id="A0A6J8A7D2"/>
<evidence type="ECO:0000256" key="1">
    <source>
        <dbReference type="SAM" id="Phobius"/>
    </source>
</evidence>
<dbReference type="EMBL" id="CACVKT020000651">
    <property type="protein sequence ID" value="CAC5361643.1"/>
    <property type="molecule type" value="Genomic_DNA"/>
</dbReference>
<keyword evidence="1" id="KW-0812">Transmembrane</keyword>
<keyword evidence="3" id="KW-1185">Reference proteome</keyword>
<organism evidence="2 3">
    <name type="scientific">Mytilus coruscus</name>
    <name type="common">Sea mussel</name>
    <dbReference type="NCBI Taxonomy" id="42192"/>
    <lineage>
        <taxon>Eukaryota</taxon>
        <taxon>Metazoa</taxon>
        <taxon>Spiralia</taxon>
        <taxon>Lophotrochozoa</taxon>
        <taxon>Mollusca</taxon>
        <taxon>Bivalvia</taxon>
        <taxon>Autobranchia</taxon>
        <taxon>Pteriomorphia</taxon>
        <taxon>Mytilida</taxon>
        <taxon>Mytiloidea</taxon>
        <taxon>Mytilidae</taxon>
        <taxon>Mytilinae</taxon>
        <taxon>Mytilus</taxon>
    </lineage>
</organism>
<keyword evidence="1" id="KW-1133">Transmembrane helix</keyword>
<dbReference type="OrthoDB" id="6161593at2759"/>
<gene>
    <name evidence="2" type="ORF">MCOR_3705</name>
</gene>
<dbReference type="Proteomes" id="UP000507470">
    <property type="component" value="Unassembled WGS sequence"/>
</dbReference>
<evidence type="ECO:0000313" key="2">
    <source>
        <dbReference type="EMBL" id="CAC5361643.1"/>
    </source>
</evidence>
<reference evidence="2 3" key="1">
    <citation type="submission" date="2020-06" db="EMBL/GenBank/DDBJ databases">
        <authorList>
            <person name="Li R."/>
            <person name="Bekaert M."/>
        </authorList>
    </citation>
    <scope>NUCLEOTIDE SEQUENCE [LARGE SCALE GENOMIC DNA]</scope>
    <source>
        <strain evidence="3">wild</strain>
    </source>
</reference>
<evidence type="ECO:0000313" key="3">
    <source>
        <dbReference type="Proteomes" id="UP000507470"/>
    </source>
</evidence>
<sequence>MATAILVLQQVVKSKSDNIPLFIYHKVTETPASNDISVIEKFITSEFTWLHASVILSCLVLVLLSVLVYFLYRQRNSKCTRVYLEITSGGDCVTIPIISLSLCPSYYDFSTPSVENITVSALPHCKLFFLCSVQIPDSVSIGYFTRRRLNKILMQSFNAYVLVTHQRFATVLNPASFGT</sequence>
<protein>
    <submittedName>
        <fullName evidence="2">Uncharacterized protein</fullName>
    </submittedName>
</protein>
<name>A0A6J8A7D2_MYTCO</name>
<keyword evidence="1" id="KW-0472">Membrane</keyword>
<accession>A0A6J8A7D2</accession>
<feature type="transmembrane region" description="Helical" evidence="1">
    <location>
        <begin position="49"/>
        <end position="72"/>
    </location>
</feature>